<dbReference type="WBParaSite" id="Hba_07508">
    <property type="protein sequence ID" value="Hba_07508"/>
    <property type="gene ID" value="Hba_07508"/>
</dbReference>
<name>A0A1I7WQT6_HETBA</name>
<proteinExistence type="predicted"/>
<sequence length="37" mass="4087">MSLCGQISEKKSRSSLLRHGTTVLLCICSYTENSKLV</sequence>
<evidence type="ECO:0000313" key="1">
    <source>
        <dbReference type="Proteomes" id="UP000095283"/>
    </source>
</evidence>
<organism evidence="1 2">
    <name type="scientific">Heterorhabditis bacteriophora</name>
    <name type="common">Entomopathogenic nematode worm</name>
    <dbReference type="NCBI Taxonomy" id="37862"/>
    <lineage>
        <taxon>Eukaryota</taxon>
        <taxon>Metazoa</taxon>
        <taxon>Ecdysozoa</taxon>
        <taxon>Nematoda</taxon>
        <taxon>Chromadorea</taxon>
        <taxon>Rhabditida</taxon>
        <taxon>Rhabditina</taxon>
        <taxon>Rhabditomorpha</taxon>
        <taxon>Strongyloidea</taxon>
        <taxon>Heterorhabditidae</taxon>
        <taxon>Heterorhabditis</taxon>
    </lineage>
</organism>
<protein>
    <submittedName>
        <fullName evidence="2">Uncharacterized protein</fullName>
    </submittedName>
</protein>
<keyword evidence="1" id="KW-1185">Reference proteome</keyword>
<dbReference type="AlphaFoldDB" id="A0A1I7WQT6"/>
<reference evidence="2" key="1">
    <citation type="submission" date="2016-11" db="UniProtKB">
        <authorList>
            <consortium name="WormBaseParasite"/>
        </authorList>
    </citation>
    <scope>IDENTIFICATION</scope>
</reference>
<accession>A0A1I7WQT6</accession>
<evidence type="ECO:0000313" key="2">
    <source>
        <dbReference type="WBParaSite" id="Hba_07508"/>
    </source>
</evidence>
<dbReference type="Proteomes" id="UP000095283">
    <property type="component" value="Unplaced"/>
</dbReference>